<dbReference type="RefSeq" id="WP_154467619.1">
    <property type="nucleotide sequence ID" value="NZ_VUMI01000061.1"/>
</dbReference>
<dbReference type="AlphaFoldDB" id="A0A6N7WKR4"/>
<dbReference type="EMBL" id="VUMI01000061">
    <property type="protein sequence ID" value="MSS91283.1"/>
    <property type="molecule type" value="Genomic_DNA"/>
</dbReference>
<name>A0A6N7WKR4_9FIRM</name>
<sequence length="77" mass="8594">MGRARVDMPKLRNQCRTCGERKGAECSFGFSVMCRRQSTKPCFNYRKPSVIEAANELAHAAGIDINSLKTENEDLGQ</sequence>
<protein>
    <submittedName>
        <fullName evidence="1">Uncharacterized protein</fullName>
    </submittedName>
</protein>
<dbReference type="Proteomes" id="UP000436047">
    <property type="component" value="Unassembled WGS sequence"/>
</dbReference>
<proteinExistence type="predicted"/>
<gene>
    <name evidence="1" type="ORF">FYJ45_24520</name>
</gene>
<reference evidence="1 2" key="1">
    <citation type="submission" date="2019-08" db="EMBL/GenBank/DDBJ databases">
        <title>In-depth cultivation of the pig gut microbiome towards novel bacterial diversity and tailored functional studies.</title>
        <authorList>
            <person name="Wylensek D."/>
            <person name="Hitch T.C.A."/>
            <person name="Clavel T."/>
        </authorList>
    </citation>
    <scope>NUCLEOTIDE SEQUENCE [LARGE SCALE GENOMIC DNA]</scope>
    <source>
        <strain evidence="1 2">WCA-389-WT-23B</strain>
    </source>
</reference>
<dbReference type="GeneID" id="86056169"/>
<accession>A0A6N7WKR4</accession>
<evidence type="ECO:0000313" key="1">
    <source>
        <dbReference type="EMBL" id="MSS91283.1"/>
    </source>
</evidence>
<keyword evidence="2" id="KW-1185">Reference proteome</keyword>
<comment type="caution">
    <text evidence="1">The sequence shown here is derived from an EMBL/GenBank/DDBJ whole genome shotgun (WGS) entry which is preliminary data.</text>
</comment>
<evidence type="ECO:0000313" key="2">
    <source>
        <dbReference type="Proteomes" id="UP000436047"/>
    </source>
</evidence>
<organism evidence="1 2">
    <name type="scientific">Eisenbergiella porci</name>
    <dbReference type="NCBI Taxonomy" id="2652274"/>
    <lineage>
        <taxon>Bacteria</taxon>
        <taxon>Bacillati</taxon>
        <taxon>Bacillota</taxon>
        <taxon>Clostridia</taxon>
        <taxon>Lachnospirales</taxon>
        <taxon>Lachnospiraceae</taxon>
        <taxon>Eisenbergiella</taxon>
    </lineage>
</organism>